<evidence type="ECO:0000256" key="5">
    <source>
        <dbReference type="ARBA" id="ARBA00022692"/>
    </source>
</evidence>
<evidence type="ECO:0000313" key="11">
    <source>
        <dbReference type="EMBL" id="RZS93996.1"/>
    </source>
</evidence>
<keyword evidence="9 10" id="KW-0472">Membrane</keyword>
<keyword evidence="2" id="KW-0813">Transport</keyword>
<accession>A0A4Q7P284</accession>
<feature type="transmembrane region" description="Helical" evidence="10">
    <location>
        <begin position="232"/>
        <end position="250"/>
    </location>
</feature>
<protein>
    <submittedName>
        <fullName evidence="11">Trk system potassium uptake protein TrkH</fullName>
    </submittedName>
</protein>
<evidence type="ECO:0000256" key="3">
    <source>
        <dbReference type="ARBA" id="ARBA00022475"/>
    </source>
</evidence>
<evidence type="ECO:0000313" key="12">
    <source>
        <dbReference type="Proteomes" id="UP000292927"/>
    </source>
</evidence>
<evidence type="ECO:0000256" key="9">
    <source>
        <dbReference type="ARBA" id="ARBA00023136"/>
    </source>
</evidence>
<comment type="subcellular location">
    <subcellularLocation>
        <location evidence="1">Cell membrane</location>
        <topology evidence="1">Multi-pass membrane protein</topology>
    </subcellularLocation>
</comment>
<evidence type="ECO:0000256" key="4">
    <source>
        <dbReference type="ARBA" id="ARBA00022538"/>
    </source>
</evidence>
<dbReference type="GO" id="GO:0015379">
    <property type="term" value="F:potassium:chloride symporter activity"/>
    <property type="evidence" value="ECO:0007669"/>
    <property type="project" value="InterPro"/>
</dbReference>
<sequence>MFWKHKRIPPGQIIVAGFGGTILLGTLLLMLPFAARSGESTGFMDAFFTATSATCVTGLVVFDTYSHWTVFGQAVILALIQIGGMGVVTMAIAISIFTGKRIGLKQRFLMQESISAPQVGGIIRLTSFILKMILLIEGVGALLLSIRFIPQMGFARGIWNAVFHSVSSFCNAGFDLMGKNSPYSSLTGYESDPIVNLTVMGLIIIGGLGFFVWDDFRQNKLNIRAYRLHTKLVLVTTVILLALPAIYFFFAEFGRPEWKFSSGGERLWASLFQTVTPRTAGFNTVDLTRLLQPSVLLIILLMLVGGSPSSTAGGFKTTTLAALFLCIRSVFRNQDSIRCFGRRFPPEVLRHAATLFSLYLFLFLAGGAAISYAENIPMLTALFETASAIGTVGLSLGITPELGVFSHCILAFLMFFGRVGGLTLIYAMSGAHTPAPSQVPQEKITIG</sequence>
<dbReference type="PANTHER" id="PTHR32024:SF1">
    <property type="entry name" value="KTR SYSTEM POTASSIUM UPTAKE PROTEIN B"/>
    <property type="match status" value="1"/>
</dbReference>
<dbReference type="EMBL" id="SGXF01000005">
    <property type="protein sequence ID" value="RZS93996.1"/>
    <property type="molecule type" value="Genomic_DNA"/>
</dbReference>
<gene>
    <name evidence="11" type="ORF">EV209_2358</name>
</gene>
<dbReference type="NCBIfam" id="TIGR00933">
    <property type="entry name" value="2a38"/>
    <property type="match status" value="1"/>
</dbReference>
<feature type="transmembrane region" description="Helical" evidence="10">
    <location>
        <begin position="376"/>
        <end position="396"/>
    </location>
</feature>
<feature type="transmembrane region" description="Helical" evidence="10">
    <location>
        <begin position="408"/>
        <end position="428"/>
    </location>
</feature>
<dbReference type="InterPro" id="IPR003445">
    <property type="entry name" value="Cat_transpt"/>
</dbReference>
<feature type="transmembrane region" description="Helical" evidence="10">
    <location>
        <begin position="41"/>
        <end position="62"/>
    </location>
</feature>
<keyword evidence="4" id="KW-0633">Potassium transport</keyword>
<dbReference type="AlphaFoldDB" id="A0A4Q7P284"/>
<evidence type="ECO:0000256" key="2">
    <source>
        <dbReference type="ARBA" id="ARBA00022448"/>
    </source>
</evidence>
<dbReference type="GO" id="GO:0005886">
    <property type="term" value="C:plasma membrane"/>
    <property type="evidence" value="ECO:0007669"/>
    <property type="project" value="UniProtKB-SubCell"/>
</dbReference>
<keyword evidence="3" id="KW-1003">Cell membrane</keyword>
<dbReference type="PANTHER" id="PTHR32024">
    <property type="entry name" value="TRK SYSTEM POTASSIUM UPTAKE PROTEIN TRKG-RELATED"/>
    <property type="match status" value="1"/>
</dbReference>
<keyword evidence="6" id="KW-0630">Potassium</keyword>
<keyword evidence="7 10" id="KW-1133">Transmembrane helix</keyword>
<feature type="transmembrane region" description="Helical" evidence="10">
    <location>
        <begin position="157"/>
        <end position="174"/>
    </location>
</feature>
<feature type="transmembrane region" description="Helical" evidence="10">
    <location>
        <begin position="74"/>
        <end position="99"/>
    </location>
</feature>
<dbReference type="Pfam" id="PF02386">
    <property type="entry name" value="TrkH"/>
    <property type="match status" value="1"/>
</dbReference>
<keyword evidence="12" id="KW-1185">Reference proteome</keyword>
<keyword evidence="5 10" id="KW-0812">Transmembrane</keyword>
<name>A0A4Q7P284_9FIRM</name>
<evidence type="ECO:0000256" key="10">
    <source>
        <dbReference type="SAM" id="Phobius"/>
    </source>
</evidence>
<evidence type="ECO:0000256" key="1">
    <source>
        <dbReference type="ARBA" id="ARBA00004651"/>
    </source>
</evidence>
<feature type="transmembrane region" description="Helical" evidence="10">
    <location>
        <begin position="12"/>
        <end position="35"/>
    </location>
</feature>
<organism evidence="11 12">
    <name type="scientific">Cuneatibacter caecimuris</name>
    <dbReference type="NCBI Taxonomy" id="1796618"/>
    <lineage>
        <taxon>Bacteria</taxon>
        <taxon>Bacillati</taxon>
        <taxon>Bacillota</taxon>
        <taxon>Clostridia</taxon>
        <taxon>Lachnospirales</taxon>
        <taxon>Lachnospiraceae</taxon>
        <taxon>Cuneatibacter</taxon>
    </lineage>
</organism>
<feature type="transmembrane region" description="Helical" evidence="10">
    <location>
        <begin position="348"/>
        <end position="370"/>
    </location>
</feature>
<dbReference type="Proteomes" id="UP000292927">
    <property type="component" value="Unassembled WGS sequence"/>
</dbReference>
<evidence type="ECO:0000256" key="7">
    <source>
        <dbReference type="ARBA" id="ARBA00022989"/>
    </source>
</evidence>
<feature type="transmembrane region" description="Helical" evidence="10">
    <location>
        <begin position="194"/>
        <end position="212"/>
    </location>
</feature>
<feature type="transmembrane region" description="Helical" evidence="10">
    <location>
        <begin position="119"/>
        <end position="145"/>
    </location>
</feature>
<feature type="transmembrane region" description="Helical" evidence="10">
    <location>
        <begin position="295"/>
        <end position="327"/>
    </location>
</feature>
<keyword evidence="8" id="KW-0406">Ion transport</keyword>
<comment type="caution">
    <text evidence="11">The sequence shown here is derived from an EMBL/GenBank/DDBJ whole genome shotgun (WGS) entry which is preliminary data.</text>
</comment>
<evidence type="ECO:0000256" key="6">
    <source>
        <dbReference type="ARBA" id="ARBA00022958"/>
    </source>
</evidence>
<reference evidence="11 12" key="1">
    <citation type="submission" date="2019-02" db="EMBL/GenBank/DDBJ databases">
        <title>Genomic Encyclopedia of Type Strains, Phase IV (KMG-IV): sequencing the most valuable type-strain genomes for metagenomic binning, comparative biology and taxonomic classification.</title>
        <authorList>
            <person name="Goeker M."/>
        </authorList>
    </citation>
    <scope>NUCLEOTIDE SEQUENCE [LARGE SCALE GENOMIC DNA]</scope>
    <source>
        <strain evidence="11 12">DSM 29486</strain>
    </source>
</reference>
<dbReference type="RefSeq" id="WP_243647582.1">
    <property type="nucleotide sequence ID" value="NZ_SGXF01000005.1"/>
</dbReference>
<dbReference type="InterPro" id="IPR004772">
    <property type="entry name" value="TrkH"/>
</dbReference>
<evidence type="ECO:0000256" key="8">
    <source>
        <dbReference type="ARBA" id="ARBA00023065"/>
    </source>
</evidence>
<proteinExistence type="predicted"/>